<dbReference type="EMBL" id="BLVP01000001">
    <property type="protein sequence ID" value="GFM35432.1"/>
    <property type="molecule type" value="Genomic_DNA"/>
</dbReference>
<accession>A0A7J0BQH7</accession>
<name>A0A7J0BQH7_9BACT</name>
<dbReference type="AlphaFoldDB" id="A0A7J0BQH7"/>
<protein>
    <submittedName>
        <fullName evidence="1">Uncharacterized protein</fullName>
    </submittedName>
</protein>
<proteinExistence type="predicted"/>
<organism evidence="1 2">
    <name type="scientific">Desulfovibrio psychrotolerans</name>
    <dbReference type="NCBI Taxonomy" id="415242"/>
    <lineage>
        <taxon>Bacteria</taxon>
        <taxon>Pseudomonadati</taxon>
        <taxon>Thermodesulfobacteriota</taxon>
        <taxon>Desulfovibrionia</taxon>
        <taxon>Desulfovibrionales</taxon>
        <taxon>Desulfovibrionaceae</taxon>
        <taxon>Desulfovibrio</taxon>
    </lineage>
</organism>
<dbReference type="RefSeq" id="WP_174408156.1">
    <property type="nucleotide sequence ID" value="NZ_BLVP01000001.1"/>
</dbReference>
<gene>
    <name evidence="1" type="ORF">DSM19430T_01160</name>
</gene>
<reference evidence="1 2" key="1">
    <citation type="submission" date="2020-05" db="EMBL/GenBank/DDBJ databases">
        <title>Draft genome sequence of Desulfovibrio psychrotolerans JS1T.</title>
        <authorList>
            <person name="Ueno A."/>
            <person name="Tamazawa S."/>
            <person name="Tamamura S."/>
            <person name="Murakami T."/>
            <person name="Kiyama T."/>
            <person name="Inomata H."/>
            <person name="Amano Y."/>
            <person name="Miyakawa K."/>
            <person name="Tamaki H."/>
            <person name="Naganuma T."/>
            <person name="Kaneko K."/>
        </authorList>
    </citation>
    <scope>NUCLEOTIDE SEQUENCE [LARGE SCALE GENOMIC DNA]</scope>
    <source>
        <strain evidence="1 2">JS1</strain>
    </source>
</reference>
<dbReference type="Proteomes" id="UP000503820">
    <property type="component" value="Unassembled WGS sequence"/>
</dbReference>
<comment type="caution">
    <text evidence="1">The sequence shown here is derived from an EMBL/GenBank/DDBJ whole genome shotgun (WGS) entry which is preliminary data.</text>
</comment>
<evidence type="ECO:0000313" key="1">
    <source>
        <dbReference type="EMBL" id="GFM35432.1"/>
    </source>
</evidence>
<keyword evidence="2" id="KW-1185">Reference proteome</keyword>
<evidence type="ECO:0000313" key="2">
    <source>
        <dbReference type="Proteomes" id="UP000503820"/>
    </source>
</evidence>
<sequence>MLSPILSPTLSQDATTELNALLAQWHDTETRTKAAFEAFRDHLQAMDGIRLQFKSRPGVSHSLRASHPAQSERELFVLVDVVDDDPDARWLSVCFYADMVTDPAELGDWVPGGLLGEDALCLNLESDDEDMRSYIMKRLTEAYIAAKG</sequence>